<dbReference type="RefSeq" id="WP_091988094.1">
    <property type="nucleotide sequence ID" value="NZ_FOLO01000038.1"/>
</dbReference>
<evidence type="ECO:0008006" key="3">
    <source>
        <dbReference type="Google" id="ProtNLM"/>
    </source>
</evidence>
<evidence type="ECO:0000313" key="2">
    <source>
        <dbReference type="Proteomes" id="UP000198862"/>
    </source>
</evidence>
<protein>
    <recommendedName>
        <fullName evidence="3">Colicin import membrane protein</fullName>
    </recommendedName>
</protein>
<sequence length="147" mass="16731">MFKKYAHVNDENLVTGLYDLSGKVKRNDYIDVTDLKKQVEIGQVYNPVKKTFVNFKPKALTLTELKKQKQSDIKAQAKVQIEALEGESQWKVRKAEQRAVLSNDTSARDALYTAIENIRQASNEAELALSKLKTRAQIQAFVFKLAK</sequence>
<dbReference type="EMBL" id="FOLO01000038">
    <property type="protein sequence ID" value="SFD16680.1"/>
    <property type="molecule type" value="Genomic_DNA"/>
</dbReference>
<proteinExistence type="predicted"/>
<evidence type="ECO:0000313" key="1">
    <source>
        <dbReference type="EMBL" id="SFD16680.1"/>
    </source>
</evidence>
<dbReference type="STRING" id="1123010.SAMN02745724_03724"/>
<organism evidence="1 2">
    <name type="scientific">Pseudoalteromonas denitrificans DSM 6059</name>
    <dbReference type="NCBI Taxonomy" id="1123010"/>
    <lineage>
        <taxon>Bacteria</taxon>
        <taxon>Pseudomonadati</taxon>
        <taxon>Pseudomonadota</taxon>
        <taxon>Gammaproteobacteria</taxon>
        <taxon>Alteromonadales</taxon>
        <taxon>Pseudoalteromonadaceae</taxon>
        <taxon>Pseudoalteromonas</taxon>
    </lineage>
</organism>
<name>A0A1I1QEY7_9GAMM</name>
<gene>
    <name evidence="1" type="ORF">SAMN02745724_03724</name>
</gene>
<keyword evidence="2" id="KW-1185">Reference proteome</keyword>
<dbReference type="Proteomes" id="UP000198862">
    <property type="component" value="Unassembled WGS sequence"/>
</dbReference>
<accession>A0A1I1QEY7</accession>
<dbReference type="AlphaFoldDB" id="A0A1I1QEY7"/>
<reference evidence="1 2" key="1">
    <citation type="submission" date="2016-10" db="EMBL/GenBank/DDBJ databases">
        <authorList>
            <person name="de Groot N.N."/>
        </authorList>
    </citation>
    <scope>NUCLEOTIDE SEQUENCE [LARGE SCALE GENOMIC DNA]</scope>
    <source>
        <strain evidence="1 2">DSM 6059</strain>
    </source>
</reference>